<evidence type="ECO:0000259" key="3">
    <source>
        <dbReference type="Pfam" id="PF24481"/>
    </source>
</evidence>
<dbReference type="PANTHER" id="PTHR39082:SF1">
    <property type="entry name" value="SCAVENGER RECEPTOR CLASS A MEMBER 3"/>
    <property type="match status" value="1"/>
</dbReference>
<dbReference type="Gene3D" id="1.10.287.1490">
    <property type="match status" value="1"/>
</dbReference>
<comment type="caution">
    <text evidence="4">The sequence shown here is derived from an EMBL/GenBank/DDBJ whole genome shotgun (WGS) entry which is preliminary data.</text>
</comment>
<accession>A0A8J6QN84</accession>
<dbReference type="EMBL" id="JACWUN010000008">
    <property type="protein sequence ID" value="MBD1400627.1"/>
    <property type="molecule type" value="Genomic_DNA"/>
</dbReference>
<dbReference type="AlphaFoldDB" id="A0A8J6QN84"/>
<dbReference type="Pfam" id="PF02591">
    <property type="entry name" value="Zn_ribbon_9"/>
    <property type="match status" value="1"/>
</dbReference>
<evidence type="ECO:0000313" key="5">
    <source>
        <dbReference type="Proteomes" id="UP000632828"/>
    </source>
</evidence>
<dbReference type="Proteomes" id="UP000632828">
    <property type="component" value="Unassembled WGS sequence"/>
</dbReference>
<feature type="coiled-coil region" evidence="1">
    <location>
        <begin position="11"/>
        <end position="128"/>
    </location>
</feature>
<dbReference type="InterPro" id="IPR056003">
    <property type="entry name" value="CT398_CC_hairpin"/>
</dbReference>
<feature type="domain" description="C4-type zinc ribbon" evidence="2">
    <location>
        <begin position="198"/>
        <end position="230"/>
    </location>
</feature>
<organism evidence="4 5">
    <name type="scientific">Pelovirga terrestris</name>
    <dbReference type="NCBI Taxonomy" id="2771352"/>
    <lineage>
        <taxon>Bacteria</taxon>
        <taxon>Pseudomonadati</taxon>
        <taxon>Thermodesulfobacteriota</taxon>
        <taxon>Desulfuromonadia</taxon>
        <taxon>Geobacterales</taxon>
        <taxon>Geobacteraceae</taxon>
        <taxon>Pelovirga</taxon>
    </lineage>
</organism>
<gene>
    <name evidence="4" type="ORF">ICT70_08095</name>
</gene>
<dbReference type="InterPro" id="IPR052376">
    <property type="entry name" value="Oxidative_Scav/Glycosyltrans"/>
</dbReference>
<keyword evidence="5" id="KW-1185">Reference proteome</keyword>
<dbReference type="Pfam" id="PF24481">
    <property type="entry name" value="CT398_CC"/>
    <property type="match status" value="1"/>
</dbReference>
<dbReference type="RefSeq" id="WP_191155366.1">
    <property type="nucleotide sequence ID" value="NZ_JACWUN010000008.1"/>
</dbReference>
<name>A0A8J6QN84_9BACT</name>
<protein>
    <recommendedName>
        <fullName evidence="6">C4-type zinc ribbon domain-containing protein</fullName>
    </recommendedName>
</protein>
<keyword evidence="1" id="KW-0175">Coiled coil</keyword>
<proteinExistence type="predicted"/>
<evidence type="ECO:0000259" key="2">
    <source>
        <dbReference type="Pfam" id="PF02591"/>
    </source>
</evidence>
<feature type="domain" description="CT398-like coiled coil hairpin" evidence="3">
    <location>
        <begin position="11"/>
        <end position="182"/>
    </location>
</feature>
<evidence type="ECO:0000256" key="1">
    <source>
        <dbReference type="SAM" id="Coils"/>
    </source>
</evidence>
<dbReference type="InterPro" id="IPR003743">
    <property type="entry name" value="Zf-RING_7"/>
</dbReference>
<sequence length="236" mass="26833">MQDKMNLLRDLQEIDQEISTIETTRSDYQQELGVFAEQTAEVQTMLDQLNAEIDQLRDEEAQIEQELLKQRDNVARVEARLPGIQTQKEYVAVLKEIDVAKKGNKELEDQLQEKRKEIAVLVEDQQEKQASLDAITENARARGSELDQLLSKSGSQLEQQVQNREKVAADVPKSLLRKYQGLFKRRNGQALAVARNGACLGCNMQLPPQLFNQLLLGADMQTCPHCNRILYVEAEV</sequence>
<reference evidence="4" key="1">
    <citation type="submission" date="2020-09" db="EMBL/GenBank/DDBJ databases">
        <title>Pelobacter alkaliphilus sp. nov., a novel anaerobic arsenate-reducing bacterium from terrestrial mud volcano.</title>
        <authorList>
            <person name="Khomyakova M.A."/>
            <person name="Merkel A.Y."/>
            <person name="Slobodkin A.I."/>
        </authorList>
    </citation>
    <scope>NUCLEOTIDE SEQUENCE</scope>
    <source>
        <strain evidence="4">M08fum</strain>
    </source>
</reference>
<dbReference type="PANTHER" id="PTHR39082">
    <property type="entry name" value="PHOSPHOLIPASE C-BETA-2-RELATED"/>
    <property type="match status" value="1"/>
</dbReference>
<evidence type="ECO:0000313" key="4">
    <source>
        <dbReference type="EMBL" id="MBD1400627.1"/>
    </source>
</evidence>
<evidence type="ECO:0008006" key="6">
    <source>
        <dbReference type="Google" id="ProtNLM"/>
    </source>
</evidence>